<reference evidence="3" key="1">
    <citation type="journal article" date="2021" name="Proc. Natl. Acad. Sci. U.S.A.">
        <title>Three genomes in the algal genus Volvox reveal the fate of a haploid sex-determining region after a transition to homothallism.</title>
        <authorList>
            <person name="Yamamoto K."/>
            <person name="Hamaji T."/>
            <person name="Kawai-Toyooka H."/>
            <person name="Matsuzaki R."/>
            <person name="Takahashi F."/>
            <person name="Nishimura Y."/>
            <person name="Kawachi M."/>
            <person name="Noguchi H."/>
            <person name="Minakuchi Y."/>
            <person name="Umen J.G."/>
            <person name="Toyoda A."/>
            <person name="Nozaki H."/>
        </authorList>
    </citation>
    <scope>NUCLEOTIDE SEQUENCE</scope>
    <source>
        <strain evidence="3">NIES-3780</strain>
    </source>
</reference>
<feature type="transmembrane region" description="Helical" evidence="2">
    <location>
        <begin position="167"/>
        <end position="186"/>
    </location>
</feature>
<name>A0A8J4BSU4_9CHLO</name>
<gene>
    <name evidence="3" type="ORF">Vafri_21204</name>
</gene>
<keyword evidence="2" id="KW-0812">Transmembrane</keyword>
<evidence type="ECO:0000256" key="1">
    <source>
        <dbReference type="SAM" id="MobiDB-lite"/>
    </source>
</evidence>
<sequence length="609" mass="62720">MLTTACDKAAWCAGHARGQRSLSIPRALAAQVPSPFASDSVLLPASLAAAPPVDRGPLPPSYRTVTTDPVFRPLAGSTQQYAPGPPQLRSRHLTLNPLHGLAAWAGAHANWLDLAFASCMDRLPLTHLAAAAATATLTYLGLHPLSLLRFGLPVAAADWLEARLGDWVVSLAGAVALGVGAAAALWQLRSWVAGQSALLRFDLVVESAADVDHAKVAAGMTARAPSSRRSPSSEAAADALAALGAAGPFLGLVPAQWRGFFEGDWKSTDRTWLLLIMAGRLSTLLVASSSVLLGTTASAFATLCFGISLAPLALPHIRQLLAATAAARQSFAAPGSAATLAMATVLADAAFLLVLAPLLPPLVRGLAAVALAACSGLAAVAAATSSRLTASRAAAGDVATFHVVIRLPTSGTLIDTTCGHQPLTARVGAAATADDPSATEATEPPAEAERDPQARFRPLQALLAATELEGMYLGERRTAILTVDDGDASSTGLPFRNPGLVWWQHLDDLNRKIGSAERALRAGDVFWYPVGSLVVELGARRLSTTAAAAAGSGVSALVGLAGADSWGPVEVCAVSEDWVQLDANAGLQGGQAEVEVRLVALEKRRPGVR</sequence>
<dbReference type="Proteomes" id="UP000747399">
    <property type="component" value="Unassembled WGS sequence"/>
</dbReference>
<proteinExistence type="predicted"/>
<feature type="transmembrane region" description="Helical" evidence="2">
    <location>
        <begin position="128"/>
        <end position="147"/>
    </location>
</feature>
<feature type="region of interest" description="Disordered" evidence="1">
    <location>
        <begin position="429"/>
        <end position="453"/>
    </location>
</feature>
<feature type="transmembrane region" description="Helical" evidence="2">
    <location>
        <begin position="299"/>
        <end position="317"/>
    </location>
</feature>
<keyword evidence="2" id="KW-1133">Transmembrane helix</keyword>
<protein>
    <submittedName>
        <fullName evidence="3">Uncharacterized protein</fullName>
    </submittedName>
</protein>
<dbReference type="EMBL" id="BNCO01000106">
    <property type="protein sequence ID" value="GIL67938.1"/>
    <property type="molecule type" value="Genomic_DNA"/>
</dbReference>
<keyword evidence="2" id="KW-0472">Membrane</keyword>
<evidence type="ECO:0000313" key="4">
    <source>
        <dbReference type="Proteomes" id="UP000747399"/>
    </source>
</evidence>
<comment type="caution">
    <text evidence="3">The sequence shown here is derived from an EMBL/GenBank/DDBJ whole genome shotgun (WGS) entry which is preliminary data.</text>
</comment>
<dbReference type="AlphaFoldDB" id="A0A8J4BSU4"/>
<feature type="transmembrane region" description="Helical" evidence="2">
    <location>
        <begin position="365"/>
        <end position="383"/>
    </location>
</feature>
<accession>A0A8J4BSU4</accession>
<feature type="transmembrane region" description="Helical" evidence="2">
    <location>
        <begin position="338"/>
        <end position="359"/>
    </location>
</feature>
<evidence type="ECO:0000313" key="3">
    <source>
        <dbReference type="EMBL" id="GIL67938.1"/>
    </source>
</evidence>
<organism evidence="3 4">
    <name type="scientific">Volvox africanus</name>
    <dbReference type="NCBI Taxonomy" id="51714"/>
    <lineage>
        <taxon>Eukaryota</taxon>
        <taxon>Viridiplantae</taxon>
        <taxon>Chlorophyta</taxon>
        <taxon>core chlorophytes</taxon>
        <taxon>Chlorophyceae</taxon>
        <taxon>CS clade</taxon>
        <taxon>Chlamydomonadales</taxon>
        <taxon>Volvocaceae</taxon>
        <taxon>Volvox</taxon>
    </lineage>
</organism>
<evidence type="ECO:0000256" key="2">
    <source>
        <dbReference type="SAM" id="Phobius"/>
    </source>
</evidence>
<feature type="transmembrane region" description="Helical" evidence="2">
    <location>
        <begin position="272"/>
        <end position="293"/>
    </location>
</feature>
<keyword evidence="4" id="KW-1185">Reference proteome</keyword>